<protein>
    <submittedName>
        <fullName evidence="9">ABC transporter</fullName>
    </submittedName>
</protein>
<feature type="transmembrane region" description="Helical" evidence="7">
    <location>
        <begin position="50"/>
        <end position="72"/>
    </location>
</feature>
<evidence type="ECO:0000256" key="2">
    <source>
        <dbReference type="ARBA" id="ARBA00022448"/>
    </source>
</evidence>
<feature type="transmembrane region" description="Helical" evidence="7">
    <location>
        <begin position="295"/>
        <end position="314"/>
    </location>
</feature>
<dbReference type="SUPFAM" id="SSF161098">
    <property type="entry name" value="MetI-like"/>
    <property type="match status" value="1"/>
</dbReference>
<comment type="similarity">
    <text evidence="7">Belongs to the binding-protein-dependent transport system permease family.</text>
</comment>
<dbReference type="InterPro" id="IPR051393">
    <property type="entry name" value="ABC_transporter_permease"/>
</dbReference>
<evidence type="ECO:0000256" key="1">
    <source>
        <dbReference type="ARBA" id="ARBA00004651"/>
    </source>
</evidence>
<keyword evidence="6 7" id="KW-0472">Membrane</keyword>
<dbReference type="OrthoDB" id="367897at2"/>
<dbReference type="Gene3D" id="1.10.3720.10">
    <property type="entry name" value="MetI-like"/>
    <property type="match status" value="1"/>
</dbReference>
<reference evidence="9" key="1">
    <citation type="submission" date="2012-04" db="EMBL/GenBank/DDBJ databases">
        <authorList>
            <person name="Borisov I.G."/>
            <person name="Ivanikova N.V."/>
            <person name="Pinevich A.V."/>
        </authorList>
    </citation>
    <scope>NUCLEOTIDE SEQUENCE</scope>
    <source>
        <strain evidence="9">CALU 1027</strain>
    </source>
</reference>
<dbReference type="eggNOG" id="COG1175">
    <property type="taxonomic scope" value="Bacteria"/>
</dbReference>
<feature type="transmembrane region" description="Helical" evidence="7">
    <location>
        <begin position="105"/>
        <end position="126"/>
    </location>
</feature>
<dbReference type="EMBL" id="AJTX02000004">
    <property type="protein sequence ID" value="KKI99577.1"/>
    <property type="molecule type" value="Genomic_DNA"/>
</dbReference>
<accession>A0A0M2PWV8</accession>
<dbReference type="PANTHER" id="PTHR30193:SF18">
    <property type="entry name" value="OSMOPROTECTIVE COMPOUNDS UPTAKE PERMEASE PROTEIN GGTC"/>
    <property type="match status" value="1"/>
</dbReference>
<feature type="transmembrane region" description="Helical" evidence="7">
    <location>
        <begin position="138"/>
        <end position="157"/>
    </location>
</feature>
<keyword evidence="5 7" id="KW-1133">Transmembrane helix</keyword>
<dbReference type="PANTHER" id="PTHR30193">
    <property type="entry name" value="ABC TRANSPORTER PERMEASE PROTEIN"/>
    <property type="match status" value="1"/>
</dbReference>
<evidence type="ECO:0000256" key="5">
    <source>
        <dbReference type="ARBA" id="ARBA00022989"/>
    </source>
</evidence>
<evidence type="ECO:0000256" key="6">
    <source>
        <dbReference type="ARBA" id="ARBA00023136"/>
    </source>
</evidence>
<dbReference type="CDD" id="cd06261">
    <property type="entry name" value="TM_PBP2"/>
    <property type="match status" value="1"/>
</dbReference>
<proteinExistence type="inferred from homology"/>
<evidence type="ECO:0000256" key="3">
    <source>
        <dbReference type="ARBA" id="ARBA00022475"/>
    </source>
</evidence>
<keyword evidence="4 7" id="KW-0812">Transmembrane</keyword>
<dbReference type="RefSeq" id="WP_017710770.1">
    <property type="nucleotide sequence ID" value="NZ_KB235933.1"/>
</dbReference>
<dbReference type="Pfam" id="PF00528">
    <property type="entry name" value="BPD_transp_1"/>
    <property type="match status" value="1"/>
</dbReference>
<evidence type="ECO:0000259" key="8">
    <source>
        <dbReference type="PROSITE" id="PS50928"/>
    </source>
</evidence>
<dbReference type="Proteomes" id="UP000034681">
    <property type="component" value="Unassembled WGS sequence"/>
</dbReference>
<evidence type="ECO:0000313" key="9">
    <source>
        <dbReference type="EMBL" id="KKI99577.1"/>
    </source>
</evidence>
<evidence type="ECO:0000256" key="4">
    <source>
        <dbReference type="ARBA" id="ARBA00022692"/>
    </source>
</evidence>
<dbReference type="AlphaFoldDB" id="A0A0M2PWV8"/>
<keyword evidence="3" id="KW-1003">Cell membrane</keyword>
<sequence length="326" mass="35854">MASDNLTLVGQALLTLGVGCGGMVALFYGLNRGVERLPDPWRSRLLPWVYLSPALGVLLAYLVLPTLNTLYLSVLDRSSSQFVGLSNYQFAFSDRAMVSAFGNNLVWLGVVTSVSVGLGLGLAVMVDRVRYETLIKTTIFLPMAISFVGSSVIWKFIYDFRPQGFPQIGLLNGIITQIGLDPVGWLVIRPWNNLALMVIMIWLQTGFCMVLLSAAIKGIPSDILDAARIDGSTEWQIFWRIIVPMTRSTLLVVATTVIVAVLKVFDIVFVMTGGNLGTEVIASRMIKEMFNYRNFGHGSAIAVILLLAVIPVMVTNIRRFQQQESA</sequence>
<dbReference type="PROSITE" id="PS50928">
    <property type="entry name" value="ABC_TM1"/>
    <property type="match status" value="1"/>
</dbReference>
<feature type="domain" description="ABC transmembrane type-1" evidence="8">
    <location>
        <begin position="101"/>
        <end position="316"/>
    </location>
</feature>
<dbReference type="STRING" id="317619.GCA_000332315_00049"/>
<dbReference type="InterPro" id="IPR035906">
    <property type="entry name" value="MetI-like_sf"/>
</dbReference>
<dbReference type="SUPFAM" id="SSF160964">
    <property type="entry name" value="MalF N-terminal region-like"/>
    <property type="match status" value="1"/>
</dbReference>
<feature type="transmembrane region" description="Helical" evidence="7">
    <location>
        <begin position="12"/>
        <end position="30"/>
    </location>
</feature>
<comment type="caution">
    <text evidence="9">The sequence shown here is derived from an EMBL/GenBank/DDBJ whole genome shotgun (WGS) entry which is preliminary data.</text>
</comment>
<dbReference type="GO" id="GO:0005886">
    <property type="term" value="C:plasma membrane"/>
    <property type="evidence" value="ECO:0007669"/>
    <property type="project" value="UniProtKB-SubCell"/>
</dbReference>
<name>A0A0M2PWV8_PROHO</name>
<feature type="transmembrane region" description="Helical" evidence="7">
    <location>
        <begin position="194"/>
        <end position="216"/>
    </location>
</feature>
<evidence type="ECO:0000313" key="10">
    <source>
        <dbReference type="Proteomes" id="UP000034681"/>
    </source>
</evidence>
<dbReference type="InterPro" id="IPR000515">
    <property type="entry name" value="MetI-like"/>
</dbReference>
<dbReference type="GO" id="GO:0055085">
    <property type="term" value="P:transmembrane transport"/>
    <property type="evidence" value="ECO:0007669"/>
    <property type="project" value="InterPro"/>
</dbReference>
<evidence type="ECO:0000256" key="7">
    <source>
        <dbReference type="RuleBase" id="RU363032"/>
    </source>
</evidence>
<gene>
    <name evidence="9" type="ORF">PROH_06525</name>
</gene>
<feature type="transmembrane region" description="Helical" evidence="7">
    <location>
        <begin position="169"/>
        <end position="188"/>
    </location>
</feature>
<keyword evidence="2 7" id="KW-0813">Transport</keyword>
<comment type="subcellular location">
    <subcellularLocation>
        <location evidence="1 7">Cell membrane</location>
        <topology evidence="1 7">Multi-pass membrane protein</topology>
    </subcellularLocation>
</comment>
<organism evidence="9 10">
    <name type="scientific">Prochlorothrix hollandica PCC 9006 = CALU 1027</name>
    <dbReference type="NCBI Taxonomy" id="317619"/>
    <lineage>
        <taxon>Bacteria</taxon>
        <taxon>Bacillati</taxon>
        <taxon>Cyanobacteriota</taxon>
        <taxon>Cyanophyceae</taxon>
        <taxon>Prochlorotrichales</taxon>
        <taxon>Prochlorotrichaceae</taxon>
        <taxon>Prochlorothrix</taxon>
    </lineage>
</organism>
<keyword evidence="10" id="KW-1185">Reference proteome</keyword>